<reference evidence="3" key="1">
    <citation type="journal article" date="2012" name="Nat. Biotechnol.">
        <title>Reference genome sequence of the model plant Setaria.</title>
        <authorList>
            <person name="Bennetzen J.L."/>
            <person name="Schmutz J."/>
            <person name="Wang H."/>
            <person name="Percifield R."/>
            <person name="Hawkins J."/>
            <person name="Pontaroli A.C."/>
            <person name="Estep M."/>
            <person name="Feng L."/>
            <person name="Vaughn J.N."/>
            <person name="Grimwood J."/>
            <person name="Jenkins J."/>
            <person name="Barry K."/>
            <person name="Lindquist E."/>
            <person name="Hellsten U."/>
            <person name="Deshpande S."/>
            <person name="Wang X."/>
            <person name="Wu X."/>
            <person name="Mitros T."/>
            <person name="Triplett J."/>
            <person name="Yang X."/>
            <person name="Ye C.Y."/>
            <person name="Mauro-Herrera M."/>
            <person name="Wang L."/>
            <person name="Li P."/>
            <person name="Sharma M."/>
            <person name="Sharma R."/>
            <person name="Ronald P.C."/>
            <person name="Panaud O."/>
            <person name="Kellogg E.A."/>
            <person name="Brutnell T.P."/>
            <person name="Doust A.N."/>
            <person name="Tuskan G.A."/>
            <person name="Rokhsar D."/>
            <person name="Devos K.M."/>
        </authorList>
    </citation>
    <scope>NUCLEOTIDE SEQUENCE [LARGE SCALE GENOMIC DNA]</scope>
    <source>
        <strain evidence="3">cv. Yugu1</strain>
    </source>
</reference>
<dbReference type="EnsemblPlants" id="KQL30093">
    <property type="protein sequence ID" value="KQL30093"/>
    <property type="gene ID" value="SETIT_020566mg"/>
</dbReference>
<dbReference type="HOGENOM" id="CLU_3406999_0_0_1"/>
<dbReference type="Proteomes" id="UP000004995">
    <property type="component" value="Unassembled WGS sequence"/>
</dbReference>
<evidence type="ECO:0000313" key="2">
    <source>
        <dbReference type="EnsemblPlants" id="KQL30093"/>
    </source>
</evidence>
<proteinExistence type="predicted"/>
<keyword evidence="3" id="KW-1185">Reference proteome</keyword>
<dbReference type="AlphaFoldDB" id="K3Z1Z8"/>
<protein>
    <submittedName>
        <fullName evidence="2">Uncharacterized protein</fullName>
    </submittedName>
</protein>
<keyword evidence="1" id="KW-0812">Transmembrane</keyword>
<sequence length="30" mass="3412">MIQLYVMISGMYLCSNICSTTLIARLTKPF</sequence>
<evidence type="ECO:0000313" key="3">
    <source>
        <dbReference type="Proteomes" id="UP000004995"/>
    </source>
</evidence>
<accession>K3Z1Z8</accession>
<dbReference type="InParanoid" id="K3Z1Z8"/>
<dbReference type="Gramene" id="KQL30093">
    <property type="protein sequence ID" value="KQL30093"/>
    <property type="gene ID" value="SETIT_020566mg"/>
</dbReference>
<reference evidence="2" key="2">
    <citation type="submission" date="2018-08" db="UniProtKB">
        <authorList>
            <consortium name="EnsemblPlants"/>
        </authorList>
    </citation>
    <scope>IDENTIFICATION</scope>
    <source>
        <strain evidence="2">Yugu1</strain>
    </source>
</reference>
<keyword evidence="1" id="KW-1133">Transmembrane helix</keyword>
<evidence type="ECO:0000256" key="1">
    <source>
        <dbReference type="SAM" id="Phobius"/>
    </source>
</evidence>
<keyword evidence="1" id="KW-0472">Membrane</keyword>
<feature type="transmembrane region" description="Helical" evidence="1">
    <location>
        <begin position="6"/>
        <end position="26"/>
    </location>
</feature>
<organism evidence="2 3">
    <name type="scientific">Setaria italica</name>
    <name type="common">Foxtail millet</name>
    <name type="synonym">Panicum italicum</name>
    <dbReference type="NCBI Taxonomy" id="4555"/>
    <lineage>
        <taxon>Eukaryota</taxon>
        <taxon>Viridiplantae</taxon>
        <taxon>Streptophyta</taxon>
        <taxon>Embryophyta</taxon>
        <taxon>Tracheophyta</taxon>
        <taxon>Spermatophyta</taxon>
        <taxon>Magnoliopsida</taxon>
        <taxon>Liliopsida</taxon>
        <taxon>Poales</taxon>
        <taxon>Poaceae</taxon>
        <taxon>PACMAD clade</taxon>
        <taxon>Panicoideae</taxon>
        <taxon>Panicodae</taxon>
        <taxon>Paniceae</taxon>
        <taxon>Cenchrinae</taxon>
        <taxon>Setaria</taxon>
    </lineage>
</organism>
<name>K3Z1Z8_SETIT</name>
<dbReference type="EMBL" id="AGNK02000394">
    <property type="status" value="NOT_ANNOTATED_CDS"/>
    <property type="molecule type" value="Genomic_DNA"/>
</dbReference>